<dbReference type="Proteomes" id="UP001470230">
    <property type="component" value="Unassembled WGS sequence"/>
</dbReference>
<dbReference type="InterPro" id="IPR011009">
    <property type="entry name" value="Kinase-like_dom_sf"/>
</dbReference>
<dbReference type="PROSITE" id="PS00108">
    <property type="entry name" value="PROTEIN_KINASE_ST"/>
    <property type="match status" value="1"/>
</dbReference>
<evidence type="ECO:0000313" key="3">
    <source>
        <dbReference type="EMBL" id="KAK8896769.1"/>
    </source>
</evidence>
<evidence type="ECO:0000313" key="4">
    <source>
        <dbReference type="Proteomes" id="UP001470230"/>
    </source>
</evidence>
<dbReference type="InterPro" id="IPR008271">
    <property type="entry name" value="Ser/Thr_kinase_AS"/>
</dbReference>
<dbReference type="PANTHER" id="PTHR11102:SF160">
    <property type="entry name" value="ERAD-ASSOCIATED E3 UBIQUITIN-PROTEIN LIGASE COMPONENT HRD3"/>
    <property type="match status" value="1"/>
</dbReference>
<dbReference type="PANTHER" id="PTHR11102">
    <property type="entry name" value="SEL-1-LIKE PROTEIN"/>
    <property type="match status" value="1"/>
</dbReference>
<name>A0ABR2L070_9EUKA</name>
<reference evidence="3 4" key="1">
    <citation type="submission" date="2024-04" db="EMBL/GenBank/DDBJ databases">
        <title>Tritrichomonas musculus Genome.</title>
        <authorList>
            <person name="Alves-Ferreira E."/>
            <person name="Grigg M."/>
            <person name="Lorenzi H."/>
            <person name="Galac M."/>
        </authorList>
    </citation>
    <scope>NUCLEOTIDE SEQUENCE [LARGE SCALE GENOMIC DNA]</scope>
    <source>
        <strain evidence="3 4">EAF2021</strain>
    </source>
</reference>
<dbReference type="PROSITE" id="PS50011">
    <property type="entry name" value="PROTEIN_KINASE_DOM"/>
    <property type="match status" value="1"/>
</dbReference>
<dbReference type="Gene3D" id="1.10.510.10">
    <property type="entry name" value="Transferase(Phosphotransferase) domain 1"/>
    <property type="match status" value="1"/>
</dbReference>
<dbReference type="Gene3D" id="3.30.200.20">
    <property type="entry name" value="Phosphorylase Kinase, domain 1"/>
    <property type="match status" value="1"/>
</dbReference>
<comment type="similarity">
    <text evidence="1">Belongs to the sel-1 family.</text>
</comment>
<dbReference type="SUPFAM" id="SSF56112">
    <property type="entry name" value="Protein kinase-like (PK-like)"/>
    <property type="match status" value="1"/>
</dbReference>
<evidence type="ECO:0000259" key="2">
    <source>
        <dbReference type="PROSITE" id="PS50011"/>
    </source>
</evidence>
<dbReference type="InterPro" id="IPR050767">
    <property type="entry name" value="Sel1_AlgK"/>
</dbReference>
<dbReference type="Pfam" id="PF00069">
    <property type="entry name" value="Pkinase"/>
    <property type="match status" value="1"/>
</dbReference>
<dbReference type="EMBL" id="JAPFFF010000002">
    <property type="protein sequence ID" value="KAK8896769.1"/>
    <property type="molecule type" value="Genomic_DNA"/>
</dbReference>
<dbReference type="InterPro" id="IPR011990">
    <property type="entry name" value="TPR-like_helical_dom_sf"/>
</dbReference>
<keyword evidence="4" id="KW-1185">Reference proteome</keyword>
<dbReference type="SMART" id="SM00671">
    <property type="entry name" value="SEL1"/>
    <property type="match status" value="16"/>
</dbReference>
<gene>
    <name evidence="3" type="ORF">M9Y10_014686</name>
</gene>
<comment type="caution">
    <text evidence="3">The sequence shown here is derived from an EMBL/GenBank/DDBJ whole genome shotgun (WGS) entry which is preliminary data.</text>
</comment>
<proteinExistence type="inferred from homology"/>
<dbReference type="Pfam" id="PF08238">
    <property type="entry name" value="Sel1"/>
    <property type="match status" value="17"/>
</dbReference>
<feature type="domain" description="Protein kinase" evidence="2">
    <location>
        <begin position="111"/>
        <end position="343"/>
    </location>
</feature>
<accession>A0ABR2L070</accession>
<dbReference type="SMART" id="SM00220">
    <property type="entry name" value="S_TKc"/>
    <property type="match status" value="1"/>
</dbReference>
<sequence length="1116" mass="130992">MLQDFFSTNKNLTIYFLSNVKEIFNQKIQIPNKQIENDLVLKEEIKNFHKSFSFEKNYQISQSIQHLINQVWNKIKSCITGYLIKQSYDKLKNKKHINSKQRIEEYDESEFVELRKIGTGTFFNVFLIYNINKEELLALKKPLQNDGEIPKLLKRENSNYSMIDYQLIPKFHGFVKGTNYPIIEFINGKTLMNIRNFHFNKDEKYSIIFQLMMIINYLHNSKFIYRDLKPNNVMIDENKTVFLIDFDRMIKVSNETFNESHTNDFQHAFVAPEVNYEYISYGNDIYSLGQMIYYIINEKLPKTTNVSDDEFSNSNIQEIFNKCTKESIEDRPNIFDLMCEFYIIFKPKINFSFLQNDWDVQFINELSIYHYNSDSKHTSNLSSCYWLANKEKNSEAQYLLGIIYLNGEYIKQNIDKGIHYLLLAANQNNSKAQFDISFYYFEGKYIEKNINKGVKYMTLAANQNLAKAQFYLGIFYLLDEYSKDVKKAIHYLLLAANQNYPKAQHELGCIYFENKYIQRDINKAIIFLSLAAENNLIHSQYLLGYIYSRIEYDKQDKNKAIHYLSLAANQNHCEAQFYLGTMIYSQSEKDICDINKAIHYLSLASQQNNSKAQFNLGFIYYHDHNNYIKRDINKAIHYFTLASNNKEPQSHLILGNIYFEGIYVKQDINKAIRYYTLASENDIQEAQVFLGGLYFEGQYVQQNINKAIYYYSLAAKHNNGTAQYNLGYIYSECNYEYRDINKAFYYYSLAAKNNVPTALNYLGNFYLYDGFGNPDVNKAIHYYTLASNQNNALAHYNLGCLYLEGKHVPKNINKAIHYFLLAANKNHSNSQHNLGVIYFRGIGVQKDDKKAIHYFTLAANQNNKNSQFNLGLLYISGIFIPKDRKKGIYYLSLSSMNGYKDADFTLGYLYQKGKYVQREIQKSIHYYKEASSFNNQYAKNNLGIIYKKGYENEIPKNLGLAMAYFDEAIRQNNDLLSMYNLANIYIYEDGTNERIDSGILLLVKSFELGFLLSKELLCIILVKKCGFDLDNIKKELNNQIYQSNNLKSMILEMISSHGLIKYFSDYYIYKNVDLLYNIYKKPVLYENVMISKPKKQDKITKKEITAEFYEGFGIDI</sequence>
<dbReference type="CDD" id="cd00180">
    <property type="entry name" value="PKc"/>
    <property type="match status" value="1"/>
</dbReference>
<dbReference type="Gene3D" id="1.25.40.10">
    <property type="entry name" value="Tetratricopeptide repeat domain"/>
    <property type="match status" value="4"/>
</dbReference>
<dbReference type="InterPro" id="IPR000719">
    <property type="entry name" value="Prot_kinase_dom"/>
</dbReference>
<dbReference type="InterPro" id="IPR006597">
    <property type="entry name" value="Sel1-like"/>
</dbReference>
<protein>
    <recommendedName>
        <fullName evidence="2">Protein kinase domain-containing protein</fullName>
    </recommendedName>
</protein>
<organism evidence="3 4">
    <name type="scientific">Tritrichomonas musculus</name>
    <dbReference type="NCBI Taxonomy" id="1915356"/>
    <lineage>
        <taxon>Eukaryota</taxon>
        <taxon>Metamonada</taxon>
        <taxon>Parabasalia</taxon>
        <taxon>Tritrichomonadida</taxon>
        <taxon>Tritrichomonadidae</taxon>
        <taxon>Tritrichomonas</taxon>
    </lineage>
</organism>
<dbReference type="SUPFAM" id="SSF81901">
    <property type="entry name" value="HCP-like"/>
    <property type="match status" value="3"/>
</dbReference>
<evidence type="ECO:0000256" key="1">
    <source>
        <dbReference type="ARBA" id="ARBA00038101"/>
    </source>
</evidence>